<dbReference type="InterPro" id="IPR003439">
    <property type="entry name" value="ABC_transporter-like_ATP-bd"/>
</dbReference>
<dbReference type="PROSITE" id="PS50893">
    <property type="entry name" value="ABC_TRANSPORTER_2"/>
    <property type="match status" value="1"/>
</dbReference>
<gene>
    <name evidence="11" type="ORF">PWA60_01320</name>
</gene>
<dbReference type="EMBL" id="CP118677">
    <property type="protein sequence ID" value="WEA20872.1"/>
    <property type="molecule type" value="Genomic_DNA"/>
</dbReference>
<reference evidence="11" key="1">
    <citation type="submission" date="2023-02" db="EMBL/GenBank/DDBJ databases">
        <title>tmexCD-toprJ-like cluster.</title>
        <authorList>
            <person name="Gao X."/>
            <person name="Wang C."/>
            <person name="Liu J."/>
        </authorList>
    </citation>
    <scope>NUCLEOTIDE SEQUENCE</scope>
    <source>
        <strain evidence="11">GDW21C697WI</strain>
    </source>
</reference>
<evidence type="ECO:0000256" key="5">
    <source>
        <dbReference type="ARBA" id="ARBA00022840"/>
    </source>
</evidence>
<sequence length="417" mass="46734">MVGLSIELVASLVINLAQVGAFMLILWNLSGVQTFSLFGETLTVHGYLVWIVLAYTLAGSLLTHLIGRPLHALNYEREHREADFRASLLRKRDHAEQIALYRGEAVEREHLATRFRAIADNWRQLMGRERNLSLLTVSYERLSLIIPVFAALPAFMAKTITLGGLMQIRSAFNAVHGSLSWFIKLYHKLVRWSAALQRLEQFEQAIAASRQQVLAAPQGHCLCTQGLTLCKPDGGVLLETLDLRVGQGEWVRLGGRSGLGKSTLLRTLQGLWPYCLGEWQLPPGRSLLLPQKPYLPRMSLRGLLAYPQLVVGDDRLLLEALSKVGLSGRLDDEQEWERVFSGGEQQRLSLARALVYRPDTLYLDEATSQLDIESARSLLEMLRRELPGCTVVGVTHQQGLARLFDRTVELEKLAEPA</sequence>
<evidence type="ECO:0000259" key="10">
    <source>
        <dbReference type="PROSITE" id="PS50929"/>
    </source>
</evidence>
<dbReference type="InterPro" id="IPR017871">
    <property type="entry name" value="ABC_transporter-like_CS"/>
</dbReference>
<evidence type="ECO:0000259" key="9">
    <source>
        <dbReference type="PROSITE" id="PS50893"/>
    </source>
</evidence>
<keyword evidence="5" id="KW-0067">ATP-binding</keyword>
<evidence type="ECO:0000256" key="8">
    <source>
        <dbReference type="SAM" id="Phobius"/>
    </source>
</evidence>
<keyword evidence="2" id="KW-0813">Transport</keyword>
<dbReference type="GO" id="GO:0016887">
    <property type="term" value="F:ATP hydrolysis activity"/>
    <property type="evidence" value="ECO:0007669"/>
    <property type="project" value="InterPro"/>
</dbReference>
<evidence type="ECO:0000256" key="2">
    <source>
        <dbReference type="ARBA" id="ARBA00022448"/>
    </source>
</evidence>
<dbReference type="SUPFAM" id="SSF52540">
    <property type="entry name" value="P-loop containing nucleoside triphosphate hydrolases"/>
    <property type="match status" value="1"/>
</dbReference>
<dbReference type="Pfam" id="PF05992">
    <property type="entry name" value="SbmA_BacA"/>
    <property type="match status" value="1"/>
</dbReference>
<dbReference type="InterPro" id="IPR027417">
    <property type="entry name" value="P-loop_NTPase"/>
</dbReference>
<evidence type="ECO:0000256" key="7">
    <source>
        <dbReference type="ARBA" id="ARBA00023136"/>
    </source>
</evidence>
<dbReference type="SMR" id="A0AAJ5S2E9"/>
<feature type="domain" description="ABC transporter" evidence="9">
    <location>
        <begin position="222"/>
        <end position="417"/>
    </location>
</feature>
<evidence type="ECO:0000313" key="11">
    <source>
        <dbReference type="EMBL" id="WEA20872.1"/>
    </source>
</evidence>
<feature type="domain" description="ABC transmembrane type-1" evidence="10">
    <location>
        <begin position="1"/>
        <end position="191"/>
    </location>
</feature>
<dbReference type="GO" id="GO:0015833">
    <property type="term" value="P:peptide transport"/>
    <property type="evidence" value="ECO:0007669"/>
    <property type="project" value="InterPro"/>
</dbReference>
<evidence type="ECO:0000256" key="1">
    <source>
        <dbReference type="ARBA" id="ARBA00004651"/>
    </source>
</evidence>
<dbReference type="InterPro" id="IPR003593">
    <property type="entry name" value="AAA+_ATPase"/>
</dbReference>
<comment type="subcellular location">
    <subcellularLocation>
        <location evidence="1">Cell membrane</location>
        <topology evidence="1">Multi-pass membrane protein</topology>
    </subcellularLocation>
</comment>
<dbReference type="PANTHER" id="PTHR11384">
    <property type="entry name" value="ATP-BINDING CASSETTE, SUB-FAMILY D MEMBER"/>
    <property type="match status" value="1"/>
</dbReference>
<dbReference type="GO" id="GO:0005524">
    <property type="term" value="F:ATP binding"/>
    <property type="evidence" value="ECO:0007669"/>
    <property type="project" value="UniProtKB-KW"/>
</dbReference>
<dbReference type="AlphaFoldDB" id="A0AAJ5S2E9"/>
<protein>
    <submittedName>
        <fullName evidence="11">SbmA/BacA-like family transporter</fullName>
    </submittedName>
</protein>
<dbReference type="Gene3D" id="3.40.50.300">
    <property type="entry name" value="P-loop containing nucleotide triphosphate hydrolases"/>
    <property type="match status" value="1"/>
</dbReference>
<dbReference type="Pfam" id="PF00005">
    <property type="entry name" value="ABC_tran"/>
    <property type="match status" value="1"/>
</dbReference>
<evidence type="ECO:0000256" key="6">
    <source>
        <dbReference type="ARBA" id="ARBA00022989"/>
    </source>
</evidence>
<dbReference type="Proteomes" id="UP001217631">
    <property type="component" value="Chromosome"/>
</dbReference>
<keyword evidence="7 8" id="KW-0472">Membrane</keyword>
<feature type="transmembrane region" description="Helical" evidence="8">
    <location>
        <begin position="7"/>
        <end position="27"/>
    </location>
</feature>
<dbReference type="InterPro" id="IPR011527">
    <property type="entry name" value="ABC1_TM_dom"/>
</dbReference>
<dbReference type="RefSeq" id="WP_263869866.1">
    <property type="nucleotide sequence ID" value="NZ_CP118677.1"/>
</dbReference>
<keyword evidence="4" id="KW-0547">Nucleotide-binding</keyword>
<dbReference type="PROSITE" id="PS00211">
    <property type="entry name" value="ABC_TRANSPORTER_1"/>
    <property type="match status" value="1"/>
</dbReference>
<dbReference type="SMART" id="SM00382">
    <property type="entry name" value="AAA"/>
    <property type="match status" value="1"/>
</dbReference>
<dbReference type="GO" id="GO:0140359">
    <property type="term" value="F:ABC-type transporter activity"/>
    <property type="evidence" value="ECO:0007669"/>
    <property type="project" value="InterPro"/>
</dbReference>
<feature type="transmembrane region" description="Helical" evidence="8">
    <location>
        <begin position="132"/>
        <end position="156"/>
    </location>
</feature>
<dbReference type="Gene3D" id="1.20.1560.10">
    <property type="entry name" value="ABC transporter type 1, transmembrane domain"/>
    <property type="match status" value="1"/>
</dbReference>
<dbReference type="GO" id="GO:0005886">
    <property type="term" value="C:plasma membrane"/>
    <property type="evidence" value="ECO:0007669"/>
    <property type="project" value="UniProtKB-SubCell"/>
</dbReference>
<feature type="transmembrane region" description="Helical" evidence="8">
    <location>
        <begin position="47"/>
        <end position="67"/>
    </location>
</feature>
<dbReference type="InterPro" id="IPR050835">
    <property type="entry name" value="ABC_transporter_sub-D"/>
</dbReference>
<dbReference type="PANTHER" id="PTHR11384:SF59">
    <property type="entry name" value="LYSOSOMAL COBALAMIN TRANSPORTER ABCD4"/>
    <property type="match status" value="1"/>
</dbReference>
<evidence type="ECO:0000313" key="12">
    <source>
        <dbReference type="Proteomes" id="UP001217631"/>
    </source>
</evidence>
<dbReference type="PROSITE" id="PS50929">
    <property type="entry name" value="ABC_TM1F"/>
    <property type="match status" value="1"/>
</dbReference>
<proteinExistence type="predicted"/>
<evidence type="ECO:0000256" key="4">
    <source>
        <dbReference type="ARBA" id="ARBA00022741"/>
    </source>
</evidence>
<dbReference type="SUPFAM" id="SSF90123">
    <property type="entry name" value="ABC transporter transmembrane region"/>
    <property type="match status" value="1"/>
</dbReference>
<accession>A0AAJ5S2E9</accession>
<dbReference type="GO" id="GO:1904680">
    <property type="term" value="F:peptide transmembrane transporter activity"/>
    <property type="evidence" value="ECO:0007669"/>
    <property type="project" value="InterPro"/>
</dbReference>
<name>A0AAJ5S2E9_9PSED</name>
<organism evidence="11 12">
    <name type="scientific">Pseudomonas juntendi</name>
    <dbReference type="NCBI Taxonomy" id="2666183"/>
    <lineage>
        <taxon>Bacteria</taxon>
        <taxon>Pseudomonadati</taxon>
        <taxon>Pseudomonadota</taxon>
        <taxon>Gammaproteobacteria</taxon>
        <taxon>Pseudomonadales</taxon>
        <taxon>Pseudomonadaceae</taxon>
        <taxon>Pseudomonas</taxon>
    </lineage>
</organism>
<keyword evidence="6 8" id="KW-1133">Transmembrane helix</keyword>
<dbReference type="InterPro" id="IPR009248">
    <property type="entry name" value="SbmA_BacA"/>
</dbReference>
<keyword evidence="3 8" id="KW-0812">Transmembrane</keyword>
<evidence type="ECO:0000256" key="3">
    <source>
        <dbReference type="ARBA" id="ARBA00022692"/>
    </source>
</evidence>
<dbReference type="InterPro" id="IPR036640">
    <property type="entry name" value="ABC1_TM_sf"/>
</dbReference>